<organism evidence="1 2">
    <name type="scientific">Rubripirellula lacrimiformis</name>
    <dbReference type="NCBI Taxonomy" id="1930273"/>
    <lineage>
        <taxon>Bacteria</taxon>
        <taxon>Pseudomonadati</taxon>
        <taxon>Planctomycetota</taxon>
        <taxon>Planctomycetia</taxon>
        <taxon>Pirellulales</taxon>
        <taxon>Pirellulaceae</taxon>
        <taxon>Rubripirellula</taxon>
    </lineage>
</organism>
<name>A0A517NK87_9BACT</name>
<dbReference type="KEGG" id="rlc:K227x_59160"/>
<sequence>MFQISRFVAIALMLGVTPAIVGCVKSQSIKQEAPFEVQELDACLAIVIDMSGSFSQSWDDRAYGLFLDLSERFFTEGMGTDTRLVISQLSGSERVVLFEGEPSELRTRFAGPDELNRFLRDHSEPSQSRVYESTKATLDYIGSLGGVTDQTRLLTVILSDMQDSEQDLDVRRQMGNEMIESLKRYQAAGGGLALYFVSADETTRWKRILSDAGFEPGHYVIENELTQSPQLPRFE</sequence>
<gene>
    <name evidence="1" type="ORF">K227x_59160</name>
</gene>
<proteinExistence type="predicted"/>
<dbReference type="EMBL" id="CP036525">
    <property type="protein sequence ID" value="QDT07489.1"/>
    <property type="molecule type" value="Genomic_DNA"/>
</dbReference>
<dbReference type="PROSITE" id="PS51257">
    <property type="entry name" value="PROKAR_LIPOPROTEIN"/>
    <property type="match status" value="1"/>
</dbReference>
<dbReference type="AlphaFoldDB" id="A0A517NK87"/>
<dbReference type="Proteomes" id="UP000318538">
    <property type="component" value="Chromosome"/>
</dbReference>
<accession>A0A517NK87</accession>
<protein>
    <recommendedName>
        <fullName evidence="3">VWFA domain-containing protein</fullName>
    </recommendedName>
</protein>
<evidence type="ECO:0008006" key="3">
    <source>
        <dbReference type="Google" id="ProtNLM"/>
    </source>
</evidence>
<evidence type="ECO:0000313" key="2">
    <source>
        <dbReference type="Proteomes" id="UP000318538"/>
    </source>
</evidence>
<reference evidence="1 2" key="1">
    <citation type="submission" date="2019-02" db="EMBL/GenBank/DDBJ databases">
        <title>Deep-cultivation of Planctomycetes and their phenomic and genomic characterization uncovers novel biology.</title>
        <authorList>
            <person name="Wiegand S."/>
            <person name="Jogler M."/>
            <person name="Boedeker C."/>
            <person name="Pinto D."/>
            <person name="Vollmers J."/>
            <person name="Rivas-Marin E."/>
            <person name="Kohn T."/>
            <person name="Peeters S.H."/>
            <person name="Heuer A."/>
            <person name="Rast P."/>
            <person name="Oberbeckmann S."/>
            <person name="Bunk B."/>
            <person name="Jeske O."/>
            <person name="Meyerdierks A."/>
            <person name="Storesund J.E."/>
            <person name="Kallscheuer N."/>
            <person name="Luecker S."/>
            <person name="Lage O.M."/>
            <person name="Pohl T."/>
            <person name="Merkel B.J."/>
            <person name="Hornburger P."/>
            <person name="Mueller R.-W."/>
            <person name="Bruemmer F."/>
            <person name="Labrenz M."/>
            <person name="Spormann A.M."/>
            <person name="Op den Camp H."/>
            <person name="Overmann J."/>
            <person name="Amann R."/>
            <person name="Jetten M.S.M."/>
            <person name="Mascher T."/>
            <person name="Medema M.H."/>
            <person name="Devos D.P."/>
            <person name="Kaster A.-K."/>
            <person name="Ovreas L."/>
            <person name="Rohde M."/>
            <person name="Galperin M.Y."/>
            <person name="Jogler C."/>
        </authorList>
    </citation>
    <scope>NUCLEOTIDE SEQUENCE [LARGE SCALE GENOMIC DNA]</scope>
    <source>
        <strain evidence="1 2">K22_7</strain>
    </source>
</reference>
<dbReference type="RefSeq" id="WP_246146327.1">
    <property type="nucleotide sequence ID" value="NZ_CP036525.1"/>
</dbReference>
<evidence type="ECO:0000313" key="1">
    <source>
        <dbReference type="EMBL" id="QDT07489.1"/>
    </source>
</evidence>
<keyword evidence="2" id="KW-1185">Reference proteome</keyword>